<reference evidence="3 4" key="1">
    <citation type="submission" date="2014-04" db="EMBL/GenBank/DDBJ databases">
        <authorList>
            <consortium name="DOE Joint Genome Institute"/>
            <person name="Kuo A."/>
            <person name="Girlanda M."/>
            <person name="Perotto S."/>
            <person name="Kohler A."/>
            <person name="Nagy L.G."/>
            <person name="Floudas D."/>
            <person name="Copeland A."/>
            <person name="Barry K.W."/>
            <person name="Cichocki N."/>
            <person name="Veneault-Fourrey C."/>
            <person name="LaButti K."/>
            <person name="Lindquist E.A."/>
            <person name="Lipzen A."/>
            <person name="Lundell T."/>
            <person name="Morin E."/>
            <person name="Murat C."/>
            <person name="Sun H."/>
            <person name="Tunlid A."/>
            <person name="Henrissat B."/>
            <person name="Grigoriev I.V."/>
            <person name="Hibbett D.S."/>
            <person name="Martin F."/>
            <person name="Nordberg H.P."/>
            <person name="Cantor M.N."/>
            <person name="Hua S.X."/>
        </authorList>
    </citation>
    <scope>NUCLEOTIDE SEQUENCE [LARGE SCALE GENOMIC DNA]</scope>
    <source>
        <strain evidence="3 4">MUT 4182</strain>
    </source>
</reference>
<dbReference type="SUPFAM" id="SSF46689">
    <property type="entry name" value="Homeodomain-like"/>
    <property type="match status" value="1"/>
</dbReference>
<reference evidence="4" key="2">
    <citation type="submission" date="2015-01" db="EMBL/GenBank/DDBJ databases">
        <title>Evolutionary Origins and Diversification of the Mycorrhizal Mutualists.</title>
        <authorList>
            <consortium name="DOE Joint Genome Institute"/>
            <consortium name="Mycorrhizal Genomics Consortium"/>
            <person name="Kohler A."/>
            <person name="Kuo A."/>
            <person name="Nagy L.G."/>
            <person name="Floudas D."/>
            <person name="Copeland A."/>
            <person name="Barry K.W."/>
            <person name="Cichocki N."/>
            <person name="Veneault-Fourrey C."/>
            <person name="LaButti K."/>
            <person name="Lindquist E.A."/>
            <person name="Lipzen A."/>
            <person name="Lundell T."/>
            <person name="Morin E."/>
            <person name="Murat C."/>
            <person name="Riley R."/>
            <person name="Ohm R."/>
            <person name="Sun H."/>
            <person name="Tunlid A."/>
            <person name="Henrissat B."/>
            <person name="Grigoriev I.V."/>
            <person name="Hibbett D.S."/>
            <person name="Martin F."/>
        </authorList>
    </citation>
    <scope>NUCLEOTIDE SEQUENCE [LARGE SCALE GENOMIC DNA]</scope>
    <source>
        <strain evidence="4">MUT 4182</strain>
    </source>
</reference>
<feature type="transmembrane region" description="Helical" evidence="2">
    <location>
        <begin position="183"/>
        <end position="201"/>
    </location>
</feature>
<keyword evidence="4" id="KW-1185">Reference proteome</keyword>
<gene>
    <name evidence="3" type="ORF">M407DRAFT_18119</name>
</gene>
<sequence length="383" mass="41998">MPYRHISNDYKLRTIVLLDQNVPRAFVSDVFAVSERSTYRWQKNVREGGVVYPTLPATRGRPSILSPEIRDVIFAIIEDDPTAYLDEISDWLHLVYDISVPLSTLSSNLIRHFSKLPEKITSHFQSASLRSGHGSQSPFSYAIAIAFLTIIVGVGHLSTLVLDLDAATSGVRFRRQFAESQSVLTTLLVFFWIGVVFVVGLKQGMGTIGGCPYVPPAGYVSQPQICMEWFIVLGFTCGTTLVLPAMYYANTKLQARDAFVSRVWQWRQYRANKAKGQAPPPRKPVRGRAAQLPPAAPPPPFGSAFQMMTIPATGQQLQSSAVPPSGAAPPTYLDVEAMGGQANDSRRESSSDSMTSPAAPPPSTLPSWMQPSTPVVPEHRPLL</sequence>
<feature type="region of interest" description="Disordered" evidence="1">
    <location>
        <begin position="272"/>
        <end position="383"/>
    </location>
</feature>
<organism evidence="3 4">
    <name type="scientific">Tulasnella calospora MUT 4182</name>
    <dbReference type="NCBI Taxonomy" id="1051891"/>
    <lineage>
        <taxon>Eukaryota</taxon>
        <taxon>Fungi</taxon>
        <taxon>Dikarya</taxon>
        <taxon>Basidiomycota</taxon>
        <taxon>Agaricomycotina</taxon>
        <taxon>Agaricomycetes</taxon>
        <taxon>Cantharellales</taxon>
        <taxon>Tulasnellaceae</taxon>
        <taxon>Tulasnella</taxon>
    </lineage>
</organism>
<dbReference type="OrthoDB" id="3255572at2759"/>
<accession>A0A0C3LG67</accession>
<keyword evidence="2" id="KW-0472">Membrane</keyword>
<evidence type="ECO:0000313" key="4">
    <source>
        <dbReference type="Proteomes" id="UP000054248"/>
    </source>
</evidence>
<dbReference type="InterPro" id="IPR009057">
    <property type="entry name" value="Homeodomain-like_sf"/>
</dbReference>
<evidence type="ECO:0000313" key="3">
    <source>
        <dbReference type="EMBL" id="KIO32963.1"/>
    </source>
</evidence>
<evidence type="ECO:0000256" key="2">
    <source>
        <dbReference type="SAM" id="Phobius"/>
    </source>
</evidence>
<dbReference type="EMBL" id="KN822951">
    <property type="protein sequence ID" value="KIO32963.1"/>
    <property type="molecule type" value="Genomic_DNA"/>
</dbReference>
<feature type="compositionally biased region" description="Low complexity" evidence="1">
    <location>
        <begin position="319"/>
        <end position="330"/>
    </location>
</feature>
<dbReference type="Proteomes" id="UP000054248">
    <property type="component" value="Unassembled WGS sequence"/>
</dbReference>
<protein>
    <submittedName>
        <fullName evidence="3">Uncharacterized protein</fullName>
    </submittedName>
</protein>
<evidence type="ECO:0000256" key="1">
    <source>
        <dbReference type="SAM" id="MobiDB-lite"/>
    </source>
</evidence>
<keyword evidence="2" id="KW-1133">Transmembrane helix</keyword>
<dbReference type="HOGENOM" id="CLU_721972_0_0_1"/>
<proteinExistence type="predicted"/>
<feature type="transmembrane region" description="Helical" evidence="2">
    <location>
        <begin position="229"/>
        <end position="249"/>
    </location>
</feature>
<feature type="transmembrane region" description="Helical" evidence="2">
    <location>
        <begin position="139"/>
        <end position="162"/>
    </location>
</feature>
<dbReference type="AlphaFoldDB" id="A0A0C3LG67"/>
<name>A0A0C3LG67_9AGAM</name>
<keyword evidence="2" id="KW-0812">Transmembrane</keyword>
<dbReference type="STRING" id="1051891.A0A0C3LG67"/>